<organism evidence="8 9">
    <name type="scientific">Parasponia andersonii</name>
    <name type="common">Sponia andersonii</name>
    <dbReference type="NCBI Taxonomy" id="3476"/>
    <lineage>
        <taxon>Eukaryota</taxon>
        <taxon>Viridiplantae</taxon>
        <taxon>Streptophyta</taxon>
        <taxon>Embryophyta</taxon>
        <taxon>Tracheophyta</taxon>
        <taxon>Spermatophyta</taxon>
        <taxon>Magnoliopsida</taxon>
        <taxon>eudicotyledons</taxon>
        <taxon>Gunneridae</taxon>
        <taxon>Pentapetalae</taxon>
        <taxon>rosids</taxon>
        <taxon>fabids</taxon>
        <taxon>Rosales</taxon>
        <taxon>Cannabaceae</taxon>
        <taxon>Parasponia</taxon>
    </lineage>
</organism>
<evidence type="ECO:0000256" key="2">
    <source>
        <dbReference type="ARBA" id="ARBA00022692"/>
    </source>
</evidence>
<dbReference type="STRING" id="3476.A0A2P5DF63"/>
<feature type="compositionally biased region" description="Polar residues" evidence="5">
    <location>
        <begin position="79"/>
        <end position="88"/>
    </location>
</feature>
<keyword evidence="2 6" id="KW-0812">Transmembrane</keyword>
<comment type="subcellular location">
    <subcellularLocation>
        <location evidence="1">Membrane</location>
        <topology evidence="1">Multi-pass membrane protein</topology>
    </subcellularLocation>
</comment>
<dbReference type="PANTHER" id="PTHR31218">
    <property type="entry name" value="WAT1-RELATED PROTEIN"/>
    <property type="match status" value="1"/>
</dbReference>
<keyword evidence="9" id="KW-1185">Reference proteome</keyword>
<evidence type="ECO:0000256" key="1">
    <source>
        <dbReference type="ARBA" id="ARBA00004141"/>
    </source>
</evidence>
<dbReference type="InterPro" id="IPR030184">
    <property type="entry name" value="WAT1-related"/>
</dbReference>
<feature type="signal peptide" evidence="7">
    <location>
        <begin position="1"/>
        <end position="15"/>
    </location>
</feature>
<dbReference type="EMBL" id="JXTB01000041">
    <property type="protein sequence ID" value="PON71931.1"/>
    <property type="molecule type" value="Genomic_DNA"/>
</dbReference>
<reference evidence="9" key="1">
    <citation type="submission" date="2016-06" db="EMBL/GenBank/DDBJ databases">
        <title>Parallel loss of symbiosis genes in relatives of nitrogen-fixing non-legume Parasponia.</title>
        <authorList>
            <person name="Van Velzen R."/>
            <person name="Holmer R."/>
            <person name="Bu F."/>
            <person name="Rutten L."/>
            <person name="Van Zeijl A."/>
            <person name="Liu W."/>
            <person name="Santuari L."/>
            <person name="Cao Q."/>
            <person name="Sharma T."/>
            <person name="Shen D."/>
            <person name="Roswanjaya Y."/>
            <person name="Wardhani T."/>
            <person name="Kalhor M.S."/>
            <person name="Jansen J."/>
            <person name="Van den Hoogen J."/>
            <person name="Gungor B."/>
            <person name="Hartog M."/>
            <person name="Hontelez J."/>
            <person name="Verver J."/>
            <person name="Yang W.-C."/>
            <person name="Schijlen E."/>
            <person name="Repin R."/>
            <person name="Schilthuizen M."/>
            <person name="Schranz E."/>
            <person name="Heidstra R."/>
            <person name="Miyata K."/>
            <person name="Fedorova E."/>
            <person name="Kohlen W."/>
            <person name="Bisseling T."/>
            <person name="Smit S."/>
            <person name="Geurts R."/>
        </authorList>
    </citation>
    <scope>NUCLEOTIDE SEQUENCE [LARGE SCALE GENOMIC DNA]</scope>
    <source>
        <strain evidence="9">cv. WU1-14</strain>
    </source>
</reference>
<feature type="transmembrane region" description="Helical" evidence="6">
    <location>
        <begin position="25"/>
        <end position="43"/>
    </location>
</feature>
<feature type="chain" id="PRO_5015140085" evidence="7">
    <location>
        <begin position="16"/>
        <end position="88"/>
    </location>
</feature>
<dbReference type="SUPFAM" id="SSF103481">
    <property type="entry name" value="Multidrug resistance efflux transporter EmrE"/>
    <property type="match status" value="1"/>
</dbReference>
<evidence type="ECO:0000256" key="6">
    <source>
        <dbReference type="SAM" id="Phobius"/>
    </source>
</evidence>
<dbReference type="OrthoDB" id="670984at2759"/>
<keyword evidence="7" id="KW-0732">Signal</keyword>
<evidence type="ECO:0000256" key="3">
    <source>
        <dbReference type="ARBA" id="ARBA00022989"/>
    </source>
</evidence>
<evidence type="ECO:0000313" key="9">
    <source>
        <dbReference type="Proteomes" id="UP000237105"/>
    </source>
</evidence>
<sequence>MFNPLTLILVALSEALILDEAIRIGTLLGTVLIILGLYSFLWGKTKEIKSLPRQRVEAEEPGNTIDGEPTALAQPTAMVPSTSPVRKQ</sequence>
<dbReference type="AlphaFoldDB" id="A0A2P5DF63"/>
<proteinExistence type="predicted"/>
<name>A0A2P5DF63_PARAD</name>
<keyword evidence="3 6" id="KW-1133">Transmembrane helix</keyword>
<dbReference type="InterPro" id="IPR037185">
    <property type="entry name" value="EmrE-like"/>
</dbReference>
<dbReference type="GO" id="GO:0016020">
    <property type="term" value="C:membrane"/>
    <property type="evidence" value="ECO:0007669"/>
    <property type="project" value="InterPro"/>
</dbReference>
<evidence type="ECO:0000256" key="7">
    <source>
        <dbReference type="SAM" id="SignalP"/>
    </source>
</evidence>
<evidence type="ECO:0000313" key="8">
    <source>
        <dbReference type="EMBL" id="PON71931.1"/>
    </source>
</evidence>
<protein>
    <submittedName>
        <fullName evidence="8">WAT1-related protein</fullName>
    </submittedName>
</protein>
<dbReference type="Proteomes" id="UP000237105">
    <property type="component" value="Unassembled WGS sequence"/>
</dbReference>
<dbReference type="GO" id="GO:0022857">
    <property type="term" value="F:transmembrane transporter activity"/>
    <property type="evidence" value="ECO:0007669"/>
    <property type="project" value="InterPro"/>
</dbReference>
<gene>
    <name evidence="8" type="ORF">PanWU01x14_067730</name>
</gene>
<evidence type="ECO:0000256" key="5">
    <source>
        <dbReference type="SAM" id="MobiDB-lite"/>
    </source>
</evidence>
<accession>A0A2P5DF63</accession>
<comment type="caution">
    <text evidence="8">The sequence shown here is derived from an EMBL/GenBank/DDBJ whole genome shotgun (WGS) entry which is preliminary data.</text>
</comment>
<evidence type="ECO:0000256" key="4">
    <source>
        <dbReference type="ARBA" id="ARBA00023136"/>
    </source>
</evidence>
<feature type="region of interest" description="Disordered" evidence="5">
    <location>
        <begin position="53"/>
        <end position="88"/>
    </location>
</feature>
<keyword evidence="4 6" id="KW-0472">Membrane</keyword>